<dbReference type="EMBL" id="OZ034816">
    <property type="protein sequence ID" value="CAL1376172.1"/>
    <property type="molecule type" value="Genomic_DNA"/>
</dbReference>
<evidence type="ECO:0000256" key="13">
    <source>
        <dbReference type="ARBA" id="ARBA00024209"/>
    </source>
</evidence>
<evidence type="ECO:0000256" key="4">
    <source>
        <dbReference type="ARBA" id="ARBA00012483"/>
    </source>
</evidence>
<dbReference type="SMART" id="SM00184">
    <property type="entry name" value="RING"/>
    <property type="match status" value="1"/>
</dbReference>
<dbReference type="EC" id="2.3.2.27" evidence="4"/>
<dbReference type="InterPro" id="IPR053238">
    <property type="entry name" value="RING-H2_zinc_finger"/>
</dbReference>
<evidence type="ECO:0000256" key="15">
    <source>
        <dbReference type="SAM" id="MobiDB-lite"/>
    </source>
</evidence>
<evidence type="ECO:0000256" key="3">
    <source>
        <dbReference type="ARBA" id="ARBA00004906"/>
    </source>
</evidence>
<keyword evidence="12 16" id="KW-0472">Membrane</keyword>
<keyword evidence="6 16" id="KW-0812">Transmembrane</keyword>
<evidence type="ECO:0000256" key="2">
    <source>
        <dbReference type="ARBA" id="ARBA00004167"/>
    </source>
</evidence>
<protein>
    <recommendedName>
        <fullName evidence="4">RING-type E3 ubiquitin transferase</fullName>
        <ecNumber evidence="4">2.3.2.27</ecNumber>
    </recommendedName>
</protein>
<dbReference type="PANTHER" id="PTHR14155">
    <property type="entry name" value="RING FINGER DOMAIN-CONTAINING"/>
    <property type="match status" value="1"/>
</dbReference>
<feature type="domain" description="RING-type" evidence="17">
    <location>
        <begin position="121"/>
        <end position="163"/>
    </location>
</feature>
<dbReference type="GO" id="GO:0008270">
    <property type="term" value="F:zinc ion binding"/>
    <property type="evidence" value="ECO:0007669"/>
    <property type="project" value="UniProtKB-KW"/>
</dbReference>
<accession>A0AAV2DRM3</accession>
<evidence type="ECO:0000256" key="12">
    <source>
        <dbReference type="ARBA" id="ARBA00023136"/>
    </source>
</evidence>
<comment type="subcellular location">
    <subcellularLocation>
        <location evidence="2">Membrane</location>
        <topology evidence="2">Single-pass membrane protein</topology>
    </subcellularLocation>
</comment>
<dbReference type="Pfam" id="PF13639">
    <property type="entry name" value="zf-RING_2"/>
    <property type="match status" value="1"/>
</dbReference>
<keyword evidence="7" id="KW-0479">Metal-binding</keyword>
<evidence type="ECO:0000259" key="17">
    <source>
        <dbReference type="PROSITE" id="PS50089"/>
    </source>
</evidence>
<keyword evidence="19" id="KW-1185">Reference proteome</keyword>
<evidence type="ECO:0000256" key="16">
    <source>
        <dbReference type="SAM" id="Phobius"/>
    </source>
</evidence>
<gene>
    <name evidence="18" type="ORF">LTRI10_LOCUS17919</name>
</gene>
<evidence type="ECO:0000256" key="6">
    <source>
        <dbReference type="ARBA" id="ARBA00022692"/>
    </source>
</evidence>
<keyword evidence="8 14" id="KW-0863">Zinc-finger</keyword>
<dbReference type="Proteomes" id="UP001497516">
    <property type="component" value="Chromosome 3"/>
</dbReference>
<comment type="similarity">
    <text evidence="13">Belongs to the RING-type zinc finger family. ATL subfamily.</text>
</comment>
<dbReference type="GO" id="GO:0061630">
    <property type="term" value="F:ubiquitin protein ligase activity"/>
    <property type="evidence" value="ECO:0007669"/>
    <property type="project" value="UniProtKB-EC"/>
</dbReference>
<evidence type="ECO:0000256" key="14">
    <source>
        <dbReference type="PROSITE-ProRule" id="PRU00175"/>
    </source>
</evidence>
<keyword evidence="10" id="KW-0862">Zinc</keyword>
<evidence type="ECO:0000256" key="9">
    <source>
        <dbReference type="ARBA" id="ARBA00022786"/>
    </source>
</evidence>
<keyword evidence="5" id="KW-0808">Transferase</keyword>
<dbReference type="SUPFAM" id="SSF57850">
    <property type="entry name" value="RING/U-box"/>
    <property type="match status" value="1"/>
</dbReference>
<evidence type="ECO:0000313" key="18">
    <source>
        <dbReference type="EMBL" id="CAL1376172.1"/>
    </source>
</evidence>
<evidence type="ECO:0000256" key="7">
    <source>
        <dbReference type="ARBA" id="ARBA00022723"/>
    </source>
</evidence>
<feature type="region of interest" description="Disordered" evidence="15">
    <location>
        <begin position="210"/>
        <end position="242"/>
    </location>
</feature>
<dbReference type="GO" id="GO:0016020">
    <property type="term" value="C:membrane"/>
    <property type="evidence" value="ECO:0007669"/>
    <property type="project" value="UniProtKB-SubCell"/>
</dbReference>
<feature type="transmembrane region" description="Helical" evidence="16">
    <location>
        <begin position="27"/>
        <end position="49"/>
    </location>
</feature>
<dbReference type="Gene3D" id="3.30.40.10">
    <property type="entry name" value="Zinc/RING finger domain, C3HC4 (zinc finger)"/>
    <property type="match status" value="1"/>
</dbReference>
<evidence type="ECO:0000313" key="19">
    <source>
        <dbReference type="Proteomes" id="UP001497516"/>
    </source>
</evidence>
<sequence>MSTAGDGGINPPPEFPAEQVAFPTPSLTVVLTTVLLILFFVGLFSIYFCRFFLDSLMDGWNAAGRIPYFTDNAIINHNSIGGDGVANPEEQGLDPALVQLFPTFPYSSVKEFRREKHELECIICLAEFEEDDLLRLLTVCYHVFHPDCIDLWLRSHKTCPVCRRDLEQVSRDSLEKVPLNIFDSSTPVENVEDGDDGSLLDGSTAITVDQDRCPNGGGDDEETGRRKRVESDQLRRFSRSHSTGHSIVVSRLSVGDHGEDEDDRYTLRLMENVKVRMVSASHRHCAVESCIAFGEYSGIRNTYNKKKSNDISTINGYCGGFGEVSGTSITGIVSKS</sequence>
<dbReference type="InterPro" id="IPR001841">
    <property type="entry name" value="Znf_RING"/>
</dbReference>
<evidence type="ECO:0000256" key="5">
    <source>
        <dbReference type="ARBA" id="ARBA00022679"/>
    </source>
</evidence>
<name>A0AAV2DRM3_9ROSI</name>
<keyword evidence="9" id="KW-0833">Ubl conjugation pathway</keyword>
<evidence type="ECO:0000256" key="1">
    <source>
        <dbReference type="ARBA" id="ARBA00000900"/>
    </source>
</evidence>
<keyword evidence="11 16" id="KW-1133">Transmembrane helix</keyword>
<comment type="pathway">
    <text evidence="3">Protein modification; protein ubiquitination.</text>
</comment>
<dbReference type="FunFam" id="3.30.40.10:FF:000187">
    <property type="entry name" value="E3 ubiquitin-protein ligase ATL6"/>
    <property type="match status" value="1"/>
</dbReference>
<dbReference type="CDD" id="cd16461">
    <property type="entry name" value="RING-H2_EL5-like"/>
    <property type="match status" value="1"/>
</dbReference>
<dbReference type="PROSITE" id="PS50089">
    <property type="entry name" value="ZF_RING_2"/>
    <property type="match status" value="1"/>
</dbReference>
<dbReference type="InterPro" id="IPR013083">
    <property type="entry name" value="Znf_RING/FYVE/PHD"/>
</dbReference>
<evidence type="ECO:0000256" key="8">
    <source>
        <dbReference type="ARBA" id="ARBA00022771"/>
    </source>
</evidence>
<proteinExistence type="inferred from homology"/>
<comment type="catalytic activity">
    <reaction evidence="1">
        <text>S-ubiquitinyl-[E2 ubiquitin-conjugating enzyme]-L-cysteine + [acceptor protein]-L-lysine = [E2 ubiquitin-conjugating enzyme]-L-cysteine + N(6)-ubiquitinyl-[acceptor protein]-L-lysine.</text>
        <dbReference type="EC" id="2.3.2.27"/>
    </reaction>
</comment>
<reference evidence="18 19" key="1">
    <citation type="submission" date="2024-04" db="EMBL/GenBank/DDBJ databases">
        <authorList>
            <person name="Fracassetti M."/>
        </authorList>
    </citation>
    <scope>NUCLEOTIDE SEQUENCE [LARGE SCALE GENOMIC DNA]</scope>
</reference>
<evidence type="ECO:0000256" key="11">
    <source>
        <dbReference type="ARBA" id="ARBA00022989"/>
    </source>
</evidence>
<dbReference type="PANTHER" id="PTHR14155:SF521">
    <property type="entry name" value="RING-H2 FINGER PROTEIN ATL30"/>
    <property type="match status" value="1"/>
</dbReference>
<evidence type="ECO:0000256" key="10">
    <source>
        <dbReference type="ARBA" id="ARBA00022833"/>
    </source>
</evidence>
<organism evidence="18 19">
    <name type="scientific">Linum trigynum</name>
    <dbReference type="NCBI Taxonomy" id="586398"/>
    <lineage>
        <taxon>Eukaryota</taxon>
        <taxon>Viridiplantae</taxon>
        <taxon>Streptophyta</taxon>
        <taxon>Embryophyta</taxon>
        <taxon>Tracheophyta</taxon>
        <taxon>Spermatophyta</taxon>
        <taxon>Magnoliopsida</taxon>
        <taxon>eudicotyledons</taxon>
        <taxon>Gunneridae</taxon>
        <taxon>Pentapetalae</taxon>
        <taxon>rosids</taxon>
        <taxon>fabids</taxon>
        <taxon>Malpighiales</taxon>
        <taxon>Linaceae</taxon>
        <taxon>Linum</taxon>
    </lineage>
</organism>
<dbReference type="AlphaFoldDB" id="A0AAV2DRM3"/>